<feature type="region of interest" description="Disordered" evidence="1">
    <location>
        <begin position="99"/>
        <end position="246"/>
    </location>
</feature>
<sequence length="246" mass="24864">MKEFSGCESSMLHLFVFIVGCHAVLGLPARNGLKHGPMLGGPIPSPLSSFGGPRALPDPLASAHPNAEAYSRLPHRSLMSGPGASSLAKADATPFSLASLSSHKAGPQPQMFKRGVSSGPVPRPELKPSAHATPEALFKNSLSGPHVYPGPHAHPAPGPEPAHRGALSGLGAGPHPKATPYPSPRAFFAGSGPKPAAQPSASAQPSPSAKKAKSGPQQGPKPAVHQTGTKSGPSADPKPKTSVLAS</sequence>
<evidence type="ECO:0000313" key="3">
    <source>
        <dbReference type="EMBL" id="JAS43439.1"/>
    </source>
</evidence>
<evidence type="ECO:0000256" key="1">
    <source>
        <dbReference type="SAM" id="MobiDB-lite"/>
    </source>
</evidence>
<protein>
    <submittedName>
        <fullName evidence="3">Uncharacterized protein</fullName>
    </submittedName>
</protein>
<dbReference type="EMBL" id="GECZ01026330">
    <property type="protein sequence ID" value="JAS43439.1"/>
    <property type="molecule type" value="Transcribed_RNA"/>
</dbReference>
<accession>A0A1B6EZN1</accession>
<reference evidence="3" key="1">
    <citation type="submission" date="2015-11" db="EMBL/GenBank/DDBJ databases">
        <title>De novo transcriptome assembly of four potential Pierce s Disease insect vectors from Arizona vineyards.</title>
        <authorList>
            <person name="Tassone E.E."/>
        </authorList>
    </citation>
    <scope>NUCLEOTIDE SEQUENCE</scope>
</reference>
<keyword evidence="2" id="KW-0472">Membrane</keyword>
<proteinExistence type="predicted"/>
<feature type="non-terminal residue" evidence="3">
    <location>
        <position position="246"/>
    </location>
</feature>
<keyword evidence="2" id="KW-1133">Transmembrane helix</keyword>
<gene>
    <name evidence="3" type="ORF">g.17815</name>
</gene>
<feature type="compositionally biased region" description="Low complexity" evidence="1">
    <location>
        <begin position="189"/>
        <end position="217"/>
    </location>
</feature>
<feature type="transmembrane region" description="Helical" evidence="2">
    <location>
        <begin position="12"/>
        <end position="29"/>
    </location>
</feature>
<keyword evidence="2" id="KW-0812">Transmembrane</keyword>
<organism evidence="3">
    <name type="scientific">Cuerna arida</name>
    <dbReference type="NCBI Taxonomy" id="1464854"/>
    <lineage>
        <taxon>Eukaryota</taxon>
        <taxon>Metazoa</taxon>
        <taxon>Ecdysozoa</taxon>
        <taxon>Arthropoda</taxon>
        <taxon>Hexapoda</taxon>
        <taxon>Insecta</taxon>
        <taxon>Pterygota</taxon>
        <taxon>Neoptera</taxon>
        <taxon>Paraneoptera</taxon>
        <taxon>Hemiptera</taxon>
        <taxon>Auchenorrhyncha</taxon>
        <taxon>Membracoidea</taxon>
        <taxon>Cicadellidae</taxon>
        <taxon>Cicadellinae</taxon>
        <taxon>Proconiini</taxon>
        <taxon>Cuerna</taxon>
    </lineage>
</organism>
<dbReference type="PROSITE" id="PS51257">
    <property type="entry name" value="PROKAR_LIPOPROTEIN"/>
    <property type="match status" value="1"/>
</dbReference>
<name>A0A1B6EZN1_9HEMI</name>
<dbReference type="AlphaFoldDB" id="A0A1B6EZN1"/>
<evidence type="ECO:0000256" key="2">
    <source>
        <dbReference type="SAM" id="Phobius"/>
    </source>
</evidence>